<dbReference type="Pfam" id="PF00005">
    <property type="entry name" value="ABC_tran"/>
    <property type="match status" value="1"/>
</dbReference>
<evidence type="ECO:0000256" key="4">
    <source>
        <dbReference type="ARBA" id="ARBA00022840"/>
    </source>
</evidence>
<keyword evidence="3" id="KW-0547">Nucleotide-binding</keyword>
<dbReference type="InterPro" id="IPR027417">
    <property type="entry name" value="P-loop_NTPase"/>
</dbReference>
<dbReference type="InterPro" id="IPR003593">
    <property type="entry name" value="AAA+_ATPase"/>
</dbReference>
<dbReference type="SUPFAM" id="SSF52540">
    <property type="entry name" value="P-loop containing nucleoside triphosphate hydrolases"/>
    <property type="match status" value="1"/>
</dbReference>
<evidence type="ECO:0000259" key="5">
    <source>
        <dbReference type="PROSITE" id="PS50893"/>
    </source>
</evidence>
<dbReference type="InterPro" id="IPR003439">
    <property type="entry name" value="ABC_transporter-like_ATP-bd"/>
</dbReference>
<dbReference type="EMBL" id="AP021875">
    <property type="protein sequence ID" value="BBO78872.1"/>
    <property type="molecule type" value="Genomic_DNA"/>
</dbReference>
<comment type="similarity">
    <text evidence="1">Belongs to the ABC transporter superfamily.</text>
</comment>
<keyword evidence="4 6" id="KW-0067">ATP-binding</keyword>
<dbReference type="AlphaFoldDB" id="A0A5K7ZA20"/>
<dbReference type="RefSeq" id="WP_155307457.1">
    <property type="nucleotide sequence ID" value="NZ_AP021875.1"/>
</dbReference>
<evidence type="ECO:0000313" key="6">
    <source>
        <dbReference type="EMBL" id="BBO78872.1"/>
    </source>
</evidence>
<proteinExistence type="inferred from homology"/>
<accession>A0A5K7ZA20</accession>
<sequence length="313" mass="33917">MIEVKNLTKQFGNHLAVDHISFTAEKGEIVGFLGPNGAGKSTTMRMITGFFPPTEGTVVIGGSDILKQSLAARQKIGYLPENAPVYPDMTVTRYLEFCAEIRGFSGSARNRRVGETIERCFLAGVRNQDVNTLSKGYKQRVCFAQSILHDPEYLILDEPTDGLDPNQKHEVRLMIREMSASKAIIFSTHILDEVDSVCSRAMIIAGGKVVADDTPDGLRRRSALHGSVVLTLKGEGAGDVQQRIEELGGVASVSVVDSDNDGTTLRIIPDDPGAPVADRVIAAAGQDDRARISSVFVEQGRLDDVFREITTGN</sequence>
<dbReference type="GO" id="GO:0005524">
    <property type="term" value="F:ATP binding"/>
    <property type="evidence" value="ECO:0007669"/>
    <property type="project" value="UniProtKB-KW"/>
</dbReference>
<dbReference type="Gene3D" id="3.40.50.300">
    <property type="entry name" value="P-loop containing nucleotide triphosphate hydrolases"/>
    <property type="match status" value="1"/>
</dbReference>
<protein>
    <submittedName>
        <fullName evidence="6">ABC transporter ATP-binding protein</fullName>
    </submittedName>
</protein>
<evidence type="ECO:0000256" key="2">
    <source>
        <dbReference type="ARBA" id="ARBA00022448"/>
    </source>
</evidence>
<evidence type="ECO:0000256" key="3">
    <source>
        <dbReference type="ARBA" id="ARBA00022741"/>
    </source>
</evidence>
<dbReference type="PANTHER" id="PTHR43335">
    <property type="entry name" value="ABC TRANSPORTER, ATP-BINDING PROTEIN"/>
    <property type="match status" value="1"/>
</dbReference>
<dbReference type="KEGG" id="dwd:DSCW_62890"/>
<keyword evidence="2" id="KW-0813">Transport</keyword>
<name>A0A5K7ZA20_9BACT</name>
<evidence type="ECO:0000256" key="1">
    <source>
        <dbReference type="ARBA" id="ARBA00005417"/>
    </source>
</evidence>
<keyword evidence="7" id="KW-1185">Reference proteome</keyword>
<feature type="domain" description="ABC transporter" evidence="5">
    <location>
        <begin position="2"/>
        <end position="231"/>
    </location>
</feature>
<dbReference type="SMART" id="SM00382">
    <property type="entry name" value="AAA"/>
    <property type="match status" value="1"/>
</dbReference>
<dbReference type="CDD" id="cd03230">
    <property type="entry name" value="ABC_DR_subfamily_A"/>
    <property type="match status" value="1"/>
</dbReference>
<dbReference type="GO" id="GO:0016887">
    <property type="term" value="F:ATP hydrolysis activity"/>
    <property type="evidence" value="ECO:0007669"/>
    <property type="project" value="InterPro"/>
</dbReference>
<organism evidence="6 7">
    <name type="scientific">Desulfosarcina widdelii</name>
    <dbReference type="NCBI Taxonomy" id="947919"/>
    <lineage>
        <taxon>Bacteria</taxon>
        <taxon>Pseudomonadati</taxon>
        <taxon>Thermodesulfobacteriota</taxon>
        <taxon>Desulfobacteria</taxon>
        <taxon>Desulfobacterales</taxon>
        <taxon>Desulfosarcinaceae</taxon>
        <taxon>Desulfosarcina</taxon>
    </lineage>
</organism>
<dbReference type="PANTHER" id="PTHR43335:SF4">
    <property type="entry name" value="ABC TRANSPORTER, ATP-BINDING PROTEIN"/>
    <property type="match status" value="1"/>
</dbReference>
<gene>
    <name evidence="6" type="ORF">DSCW_62890</name>
</gene>
<reference evidence="6 7" key="1">
    <citation type="submission" date="2019-11" db="EMBL/GenBank/DDBJ databases">
        <title>Comparative genomics of hydrocarbon-degrading Desulfosarcina strains.</title>
        <authorList>
            <person name="Watanabe M."/>
            <person name="Kojima H."/>
            <person name="Fukui M."/>
        </authorList>
    </citation>
    <scope>NUCLEOTIDE SEQUENCE [LARGE SCALE GENOMIC DNA]</scope>
    <source>
        <strain evidence="6 7">PP31</strain>
    </source>
</reference>
<dbReference type="PROSITE" id="PS50893">
    <property type="entry name" value="ABC_TRANSPORTER_2"/>
    <property type="match status" value="1"/>
</dbReference>
<dbReference type="Proteomes" id="UP000427769">
    <property type="component" value="Chromosome"/>
</dbReference>
<dbReference type="OrthoDB" id="9809450at2"/>
<evidence type="ECO:0000313" key="7">
    <source>
        <dbReference type="Proteomes" id="UP000427769"/>
    </source>
</evidence>